<evidence type="ECO:0000256" key="1">
    <source>
        <dbReference type="SAM" id="MobiDB-lite"/>
    </source>
</evidence>
<feature type="compositionally biased region" description="Basic and acidic residues" evidence="1">
    <location>
        <begin position="71"/>
        <end position="83"/>
    </location>
</feature>
<proteinExistence type="predicted"/>
<evidence type="ECO:0000313" key="3">
    <source>
        <dbReference type="Proteomes" id="UP000588112"/>
    </source>
</evidence>
<accession>A0A7W9DPB7</accession>
<name>A0A7W9DPB7_9ACTN</name>
<dbReference type="Proteomes" id="UP000588112">
    <property type="component" value="Unassembled WGS sequence"/>
</dbReference>
<sequence length="94" mass="10285">MCRGEWIKAVRALPGMSCAFLISISGNVRYVREECLPIPVMNLRKRAFHGPNYGTAASAGGSAGRRGPHGTVRDTLARGDRPGLTRSRRVHRIL</sequence>
<keyword evidence="3" id="KW-1185">Reference proteome</keyword>
<feature type="region of interest" description="Disordered" evidence="1">
    <location>
        <begin position="54"/>
        <end position="94"/>
    </location>
</feature>
<organism evidence="2 3">
    <name type="scientific">Sphaerisporangium krabiense</name>
    <dbReference type="NCBI Taxonomy" id="763782"/>
    <lineage>
        <taxon>Bacteria</taxon>
        <taxon>Bacillati</taxon>
        <taxon>Actinomycetota</taxon>
        <taxon>Actinomycetes</taxon>
        <taxon>Streptosporangiales</taxon>
        <taxon>Streptosporangiaceae</taxon>
        <taxon>Sphaerisporangium</taxon>
    </lineage>
</organism>
<dbReference type="EMBL" id="JACHBR010000001">
    <property type="protein sequence ID" value="MBB5626256.1"/>
    <property type="molecule type" value="Genomic_DNA"/>
</dbReference>
<evidence type="ECO:0000313" key="2">
    <source>
        <dbReference type="EMBL" id="MBB5626256.1"/>
    </source>
</evidence>
<dbReference type="AlphaFoldDB" id="A0A7W9DPB7"/>
<comment type="caution">
    <text evidence="2">The sequence shown here is derived from an EMBL/GenBank/DDBJ whole genome shotgun (WGS) entry which is preliminary data.</text>
</comment>
<reference evidence="2 3" key="1">
    <citation type="submission" date="2020-08" db="EMBL/GenBank/DDBJ databases">
        <title>Sequencing the genomes of 1000 actinobacteria strains.</title>
        <authorList>
            <person name="Klenk H.-P."/>
        </authorList>
    </citation>
    <scope>NUCLEOTIDE SEQUENCE [LARGE SCALE GENOMIC DNA]</scope>
    <source>
        <strain evidence="2 3">DSM 45790</strain>
    </source>
</reference>
<gene>
    <name evidence="2" type="ORF">BJ981_001955</name>
</gene>
<protein>
    <submittedName>
        <fullName evidence="2">Uncharacterized protein</fullName>
    </submittedName>
</protein>